<protein>
    <submittedName>
        <fullName evidence="1">Uncharacterized protein</fullName>
    </submittedName>
</protein>
<accession>A0A2W1N3W5</accession>
<dbReference type="EMBL" id="NHRJ02000023">
    <property type="protein sequence ID" value="PZE19037.1"/>
    <property type="molecule type" value="Genomic_DNA"/>
</dbReference>
<dbReference type="Proteomes" id="UP000214746">
    <property type="component" value="Unassembled WGS sequence"/>
</dbReference>
<sequence>MKIVSVRPAEPARIEDVANVYAFGRKLFDEHSFDKAISAGSFILLWGIRLRWPTIASKVSFSLMAPCERRYTALRSLYAACRLLASWNVIR</sequence>
<proteinExistence type="predicted"/>
<evidence type="ECO:0000313" key="2">
    <source>
        <dbReference type="Proteomes" id="UP000214746"/>
    </source>
</evidence>
<keyword evidence="2" id="KW-1185">Reference proteome</keyword>
<reference evidence="1" key="1">
    <citation type="submission" date="2018-06" db="EMBL/GenBank/DDBJ databases">
        <title>Paenibacillus xerothermodurans sp. nov. an extremely dry heat resistant spore forming bacterium isolated from the soil of Cape Canaveral, Florida.</title>
        <authorList>
            <person name="Seuylemezian A."/>
            <person name="Kaur N."/>
            <person name="Patil P."/>
            <person name="Patil P."/>
            <person name="Mayilraj S."/>
            <person name="Vaishampayan P."/>
        </authorList>
    </citation>
    <scope>NUCLEOTIDE SEQUENCE [LARGE SCALE GENOMIC DNA]</scope>
    <source>
        <strain evidence="1">ATCC 27380</strain>
    </source>
</reference>
<name>A0A2W1N3W5_PAEXE</name>
<evidence type="ECO:0000313" key="1">
    <source>
        <dbReference type="EMBL" id="PZE19037.1"/>
    </source>
</evidence>
<gene>
    <name evidence="1" type="ORF">CBW46_020665</name>
</gene>
<dbReference type="AlphaFoldDB" id="A0A2W1N3W5"/>
<organism evidence="1 2">
    <name type="scientific">Paenibacillus xerothermodurans</name>
    <dbReference type="NCBI Taxonomy" id="1977292"/>
    <lineage>
        <taxon>Bacteria</taxon>
        <taxon>Bacillati</taxon>
        <taxon>Bacillota</taxon>
        <taxon>Bacilli</taxon>
        <taxon>Bacillales</taxon>
        <taxon>Paenibacillaceae</taxon>
        <taxon>Paenibacillus</taxon>
    </lineage>
</organism>
<dbReference type="RefSeq" id="WP_089201846.1">
    <property type="nucleotide sequence ID" value="NZ_NHRJ02000023.1"/>
</dbReference>
<comment type="caution">
    <text evidence="1">The sequence shown here is derived from an EMBL/GenBank/DDBJ whole genome shotgun (WGS) entry which is preliminary data.</text>
</comment>